<dbReference type="KEGG" id="prf:PeribacterA2_0362"/>
<protein>
    <submittedName>
        <fullName evidence="1">Uncharacterized protein</fullName>
    </submittedName>
</protein>
<dbReference type="STRING" id="1735162.PeribacterB2_0362"/>
<accession>A0A0S1ST01</accession>
<proteinExistence type="predicted"/>
<reference evidence="2" key="1">
    <citation type="submission" date="2015-10" db="EMBL/GenBank/DDBJ databases">
        <title>Analysis of five complete genome sequences for members of the class Peribacteria in the recently recognized Peregrinibacteria bacterial phylum.</title>
        <authorList>
            <person name="Anantharaman K."/>
            <person name="Brown C.T."/>
            <person name="Burstein D."/>
            <person name="Castelle C.J."/>
            <person name="Probst A.J."/>
            <person name="Thomas B.C."/>
            <person name="Williams K.H."/>
            <person name="Banfield J.F."/>
        </authorList>
    </citation>
    <scope>NUCLEOTIDE SEQUENCE [LARGE SCALE GENOMIC DNA]</scope>
</reference>
<gene>
    <name evidence="1" type="ORF">PeribacterD1_0362</name>
</gene>
<accession>A0A0S1SH25</accession>
<accession>A0A0S1SUP0</accession>
<dbReference type="EMBL" id="CP013065">
    <property type="protein sequence ID" value="ALM13059.1"/>
    <property type="molecule type" value="Genomic_DNA"/>
</dbReference>
<evidence type="ECO:0000313" key="1">
    <source>
        <dbReference type="EMBL" id="ALM13059.1"/>
    </source>
</evidence>
<accession>A0A0S1SQ60</accession>
<name>A0A0S1ST01_9BACT</name>
<dbReference type="Proteomes" id="UP000069135">
    <property type="component" value="Chromosome"/>
</dbReference>
<organism evidence="1 2">
    <name type="scientific">Candidatus Peribacter riflensis</name>
    <dbReference type="NCBI Taxonomy" id="1735162"/>
    <lineage>
        <taxon>Bacteria</taxon>
        <taxon>Candidatus Peregrinibacteriota</taxon>
        <taxon>Candidatus Peribacteria</taxon>
        <taxon>Candidatus Peribacterales</taxon>
        <taxon>Candidatus Peribacteraceae</taxon>
        <taxon>Candidatus Peribacter</taxon>
    </lineage>
</organism>
<sequence>MLELDSHEEARRIVQENLIGHISDVTAHHLEDETLRLQELGADSLEVTDVLIETETDVQDLLDKHQLHVDHFTLQTDVTPETTIATFIEAIAKAIDGIVETSATQREEIKKP</sequence>
<evidence type="ECO:0000313" key="2">
    <source>
        <dbReference type="Proteomes" id="UP000069135"/>
    </source>
</evidence>
<reference evidence="1 2" key="2">
    <citation type="journal article" date="2016" name="PeerJ">
        <title>Analysis of five complete genome sequences for members of the class Peribacteria in the recently recognized Peregrinibacteria bacterial phylum.</title>
        <authorList>
            <person name="Anantharaman K."/>
            <person name="Brown C.T."/>
            <person name="Burstein D."/>
            <person name="Castelle C.J."/>
            <person name="Probst A.J."/>
            <person name="Thomas B.C."/>
            <person name="Williams K.H."/>
            <person name="Banfield J.F."/>
        </authorList>
    </citation>
    <scope>NUCLEOTIDE SEQUENCE [LARGE SCALE GENOMIC DNA]</scope>
    <source>
        <strain evidence="1">RIFOXYD1_FULL_PER-ii_59_16</strain>
    </source>
</reference>
<accession>A0A0S1SK34</accession>
<dbReference type="AlphaFoldDB" id="A0A0S1ST01"/>